<name>A0A1Q3D4R4_CEPFO</name>
<dbReference type="Proteomes" id="UP000187406">
    <property type="component" value="Unassembled WGS sequence"/>
</dbReference>
<sequence length="133" mass="15506">MLPGSKIIAIIHHIHYKAQKKPINNFQKTDYQKTNNCYNCEKPGYIAKYCNVRKQIKKLDLSEEQKNQLFKIINEQTSEEESKYYSPNLDSSIKIQPIKNSTYESETNYNNSIIKTCNCNNCIIGTTCFTDKH</sequence>
<organism evidence="1 2">
    <name type="scientific">Cephalotus follicularis</name>
    <name type="common">Albany pitcher plant</name>
    <dbReference type="NCBI Taxonomy" id="3775"/>
    <lineage>
        <taxon>Eukaryota</taxon>
        <taxon>Viridiplantae</taxon>
        <taxon>Streptophyta</taxon>
        <taxon>Embryophyta</taxon>
        <taxon>Tracheophyta</taxon>
        <taxon>Spermatophyta</taxon>
        <taxon>Magnoliopsida</taxon>
        <taxon>eudicotyledons</taxon>
        <taxon>Gunneridae</taxon>
        <taxon>Pentapetalae</taxon>
        <taxon>rosids</taxon>
        <taxon>fabids</taxon>
        <taxon>Oxalidales</taxon>
        <taxon>Cephalotaceae</taxon>
        <taxon>Cephalotus</taxon>
    </lineage>
</organism>
<dbReference type="AlphaFoldDB" id="A0A1Q3D4R4"/>
<evidence type="ECO:0000313" key="1">
    <source>
        <dbReference type="EMBL" id="GAV87470.1"/>
    </source>
</evidence>
<dbReference type="InParanoid" id="A0A1Q3D4R4"/>
<reference evidence="2" key="1">
    <citation type="submission" date="2016-04" db="EMBL/GenBank/DDBJ databases">
        <title>Cephalotus genome sequencing.</title>
        <authorList>
            <person name="Fukushima K."/>
            <person name="Hasebe M."/>
            <person name="Fang X."/>
        </authorList>
    </citation>
    <scope>NUCLEOTIDE SEQUENCE [LARGE SCALE GENOMIC DNA]</scope>
    <source>
        <strain evidence="2">cv. St1</strain>
    </source>
</reference>
<evidence type="ECO:0000313" key="2">
    <source>
        <dbReference type="Proteomes" id="UP000187406"/>
    </source>
</evidence>
<keyword evidence="2" id="KW-1185">Reference proteome</keyword>
<evidence type="ECO:0008006" key="3">
    <source>
        <dbReference type="Google" id="ProtNLM"/>
    </source>
</evidence>
<proteinExistence type="predicted"/>
<comment type="caution">
    <text evidence="1">The sequence shown here is derived from an EMBL/GenBank/DDBJ whole genome shotgun (WGS) entry which is preliminary data.</text>
</comment>
<dbReference type="OrthoDB" id="1306342at2759"/>
<gene>
    <name evidence="1" type="ORF">CFOL_v3_30896</name>
</gene>
<accession>A0A1Q3D4R4</accession>
<dbReference type="EMBL" id="BDDD01004336">
    <property type="protein sequence ID" value="GAV87470.1"/>
    <property type="molecule type" value="Genomic_DNA"/>
</dbReference>
<protein>
    <recommendedName>
        <fullName evidence="3">CCHC-type domain-containing protein</fullName>
    </recommendedName>
</protein>